<reference evidence="1 2" key="1">
    <citation type="submission" date="2014-06" db="EMBL/GenBank/DDBJ databases">
        <title>Evolutionary Origins and Diversification of the Mycorrhizal Mutualists.</title>
        <authorList>
            <consortium name="DOE Joint Genome Institute"/>
            <consortium name="Mycorrhizal Genomics Consortium"/>
            <person name="Kohler A."/>
            <person name="Kuo A."/>
            <person name="Nagy L.G."/>
            <person name="Floudas D."/>
            <person name="Copeland A."/>
            <person name="Barry K.W."/>
            <person name="Cichocki N."/>
            <person name="Veneault-Fourrey C."/>
            <person name="LaButti K."/>
            <person name="Lindquist E.A."/>
            <person name="Lipzen A."/>
            <person name="Lundell T."/>
            <person name="Morin E."/>
            <person name="Murat C."/>
            <person name="Riley R."/>
            <person name="Ohm R."/>
            <person name="Sun H."/>
            <person name="Tunlid A."/>
            <person name="Henrissat B."/>
            <person name="Grigoriev I.V."/>
            <person name="Hibbett D.S."/>
            <person name="Martin F."/>
        </authorList>
    </citation>
    <scope>NUCLEOTIDE SEQUENCE [LARGE SCALE GENOMIC DNA]</scope>
    <source>
        <strain evidence="1 2">SS14</strain>
    </source>
</reference>
<dbReference type="HOGENOM" id="CLU_115970_0_0_1"/>
<gene>
    <name evidence="1" type="ORF">M422DRAFT_170625</name>
</gene>
<keyword evidence="2" id="KW-1185">Reference proteome</keyword>
<dbReference type="AlphaFoldDB" id="A0A0C9VWP8"/>
<dbReference type="SUPFAM" id="SSF53098">
    <property type="entry name" value="Ribonuclease H-like"/>
    <property type="match status" value="1"/>
</dbReference>
<dbReference type="Proteomes" id="UP000054279">
    <property type="component" value="Unassembled WGS sequence"/>
</dbReference>
<proteinExistence type="predicted"/>
<protein>
    <submittedName>
        <fullName evidence="1">Uncharacterized protein</fullName>
    </submittedName>
</protein>
<dbReference type="InterPro" id="IPR012337">
    <property type="entry name" value="RNaseH-like_sf"/>
</dbReference>
<accession>A0A0C9VWP8</accession>
<evidence type="ECO:0000313" key="2">
    <source>
        <dbReference type="Proteomes" id="UP000054279"/>
    </source>
</evidence>
<dbReference type="OrthoDB" id="1607513at2759"/>
<organism evidence="1 2">
    <name type="scientific">Sphaerobolus stellatus (strain SS14)</name>
    <dbReference type="NCBI Taxonomy" id="990650"/>
    <lineage>
        <taxon>Eukaryota</taxon>
        <taxon>Fungi</taxon>
        <taxon>Dikarya</taxon>
        <taxon>Basidiomycota</taxon>
        <taxon>Agaricomycotina</taxon>
        <taxon>Agaricomycetes</taxon>
        <taxon>Phallomycetidae</taxon>
        <taxon>Geastrales</taxon>
        <taxon>Sphaerobolaceae</taxon>
        <taxon>Sphaerobolus</taxon>
    </lineage>
</organism>
<sequence>MSTLKLCKIIHAIWSSPQHHKQWHEEVDAAHCDSTGKLEEIVKMVILDVWTQWASTHQMCECVLQYCAVIDSYVAKVKPLRDYEMNANDWMSIQLVTKFLKTFCTATTQMSATKKPLLSTTHTIFKGLQDDLAKFMKDLPNNAPPKLMLALLGSHCKLNDYFFKFDLLHYIWSICE</sequence>
<dbReference type="EMBL" id="KN837127">
    <property type="protein sequence ID" value="KIJ42786.1"/>
    <property type="molecule type" value="Genomic_DNA"/>
</dbReference>
<evidence type="ECO:0000313" key="1">
    <source>
        <dbReference type="EMBL" id="KIJ42786.1"/>
    </source>
</evidence>
<name>A0A0C9VWP8_SPHS4</name>